<gene>
    <name evidence="3" type="ORF">TWF696_001719</name>
</gene>
<dbReference type="InterPro" id="IPR031348">
    <property type="entry name" value="PigL_N"/>
</dbReference>
<name>A0AAV9U8B7_9PEZI</name>
<dbReference type="Proteomes" id="UP001375240">
    <property type="component" value="Unassembled WGS sequence"/>
</dbReference>
<sequence>MDPLSITASVIGILASFASVSLKLHELQETFAEAKSEAERIKTSLAEFALILKQIEDVSTRGVIAPSLRDDLYCVLGRLEATVVQMEAYLKSAMKKRWLRGVYWAFVGKRQCLELQQRLDSYKSTLTITLTIVNIICGYQVQDTADQILGAIHSTRQQIVIANYYDNFILERYLTELESVYEVSTGLRTIKSDIVPDTYNQSYPKSQPGSVYNYKPLVASIPESEMESMEPSAMEILSLNVPSPPPRSRFLTTGGGEHPQSHDAGTKLSVLKTV</sequence>
<evidence type="ECO:0000313" key="4">
    <source>
        <dbReference type="Proteomes" id="UP001375240"/>
    </source>
</evidence>
<dbReference type="Pfam" id="PF17111">
    <property type="entry name" value="PigL_N"/>
    <property type="match status" value="1"/>
</dbReference>
<keyword evidence="4" id="KW-1185">Reference proteome</keyword>
<evidence type="ECO:0000256" key="1">
    <source>
        <dbReference type="SAM" id="MobiDB-lite"/>
    </source>
</evidence>
<organism evidence="3 4">
    <name type="scientific">Orbilia brochopaga</name>
    <dbReference type="NCBI Taxonomy" id="3140254"/>
    <lineage>
        <taxon>Eukaryota</taxon>
        <taxon>Fungi</taxon>
        <taxon>Dikarya</taxon>
        <taxon>Ascomycota</taxon>
        <taxon>Pezizomycotina</taxon>
        <taxon>Orbiliomycetes</taxon>
        <taxon>Orbiliales</taxon>
        <taxon>Orbiliaceae</taxon>
        <taxon>Orbilia</taxon>
    </lineage>
</organism>
<evidence type="ECO:0000259" key="2">
    <source>
        <dbReference type="Pfam" id="PF17111"/>
    </source>
</evidence>
<feature type="region of interest" description="Disordered" evidence="1">
    <location>
        <begin position="245"/>
        <end position="265"/>
    </location>
</feature>
<dbReference type="EMBL" id="JAVHNQ010000011">
    <property type="protein sequence ID" value="KAK6336153.1"/>
    <property type="molecule type" value="Genomic_DNA"/>
</dbReference>
<dbReference type="AlphaFoldDB" id="A0AAV9U8B7"/>
<evidence type="ECO:0000313" key="3">
    <source>
        <dbReference type="EMBL" id="KAK6336153.1"/>
    </source>
</evidence>
<comment type="caution">
    <text evidence="3">The sequence shown here is derived from an EMBL/GenBank/DDBJ whole genome shotgun (WGS) entry which is preliminary data.</text>
</comment>
<proteinExistence type="predicted"/>
<feature type="domain" description="Azaphilone pigments biosynthesis cluster protein L N-terminal" evidence="2">
    <location>
        <begin position="1"/>
        <end position="140"/>
    </location>
</feature>
<accession>A0AAV9U8B7</accession>
<reference evidence="3 4" key="1">
    <citation type="submission" date="2019-10" db="EMBL/GenBank/DDBJ databases">
        <authorList>
            <person name="Palmer J.M."/>
        </authorList>
    </citation>
    <scope>NUCLEOTIDE SEQUENCE [LARGE SCALE GENOMIC DNA]</scope>
    <source>
        <strain evidence="3 4">TWF696</strain>
    </source>
</reference>
<protein>
    <recommendedName>
        <fullName evidence="2">Azaphilone pigments biosynthesis cluster protein L N-terminal domain-containing protein</fullName>
    </recommendedName>
</protein>